<evidence type="ECO:0000313" key="3">
    <source>
        <dbReference type="Proteomes" id="UP000602647"/>
    </source>
</evidence>
<name>A0A923NKX2_9FIRM</name>
<evidence type="ECO:0000256" key="1">
    <source>
        <dbReference type="SAM" id="Phobius"/>
    </source>
</evidence>
<feature type="transmembrane region" description="Helical" evidence="1">
    <location>
        <begin position="114"/>
        <end position="134"/>
    </location>
</feature>
<feature type="transmembrane region" description="Helical" evidence="1">
    <location>
        <begin position="57"/>
        <end position="78"/>
    </location>
</feature>
<gene>
    <name evidence="2" type="ORF">H9L42_04640</name>
</gene>
<dbReference type="RefSeq" id="WP_187302220.1">
    <property type="nucleotide sequence ID" value="NZ_JACRYT010000003.1"/>
</dbReference>
<evidence type="ECO:0000313" key="2">
    <source>
        <dbReference type="EMBL" id="MBC6679112.1"/>
    </source>
</evidence>
<dbReference type="AlphaFoldDB" id="A0A923NKX2"/>
<comment type="caution">
    <text evidence="2">The sequence shown here is derived from an EMBL/GenBank/DDBJ whole genome shotgun (WGS) entry which is preliminary data.</text>
</comment>
<reference evidence="2" key="1">
    <citation type="submission" date="2020-08" db="EMBL/GenBank/DDBJ databases">
        <title>Genome public.</title>
        <authorList>
            <person name="Liu C."/>
            <person name="Sun Q."/>
        </authorList>
    </citation>
    <scope>NUCLEOTIDE SEQUENCE</scope>
    <source>
        <strain evidence="2">BX12</strain>
    </source>
</reference>
<organism evidence="2 3">
    <name type="scientific">Zhenpiania hominis</name>
    <dbReference type="NCBI Taxonomy" id="2763644"/>
    <lineage>
        <taxon>Bacteria</taxon>
        <taxon>Bacillati</taxon>
        <taxon>Bacillota</taxon>
        <taxon>Clostridia</taxon>
        <taxon>Peptostreptococcales</taxon>
        <taxon>Anaerovoracaceae</taxon>
        <taxon>Zhenpiania</taxon>
    </lineage>
</organism>
<proteinExistence type="predicted"/>
<dbReference type="EMBL" id="JACRYT010000003">
    <property type="protein sequence ID" value="MBC6679112.1"/>
    <property type="molecule type" value="Genomic_DNA"/>
</dbReference>
<feature type="transmembrane region" description="Helical" evidence="1">
    <location>
        <begin position="12"/>
        <end position="37"/>
    </location>
</feature>
<feature type="transmembrane region" description="Helical" evidence="1">
    <location>
        <begin position="85"/>
        <end position="108"/>
    </location>
</feature>
<keyword evidence="1" id="KW-0472">Membrane</keyword>
<dbReference type="Proteomes" id="UP000602647">
    <property type="component" value="Unassembled WGS sequence"/>
</dbReference>
<sequence>MKDIKKAFNRKHVCAYLSAVSAYMGVYIALCVIEYFISKIPEIGSFLFYPYYGYSEIGYQGYIFPPMFATVASYRVIFFFKNINYAGVISAVAATVIIVGLINLRFPFRPEDDAFLSVLLILSGVVFWCLIDLVPTLKRIFVHSKENGKKR</sequence>
<keyword evidence="3" id="KW-1185">Reference proteome</keyword>
<protein>
    <submittedName>
        <fullName evidence="2">Uncharacterized protein</fullName>
    </submittedName>
</protein>
<keyword evidence="1" id="KW-0812">Transmembrane</keyword>
<accession>A0A923NKX2</accession>
<keyword evidence="1" id="KW-1133">Transmembrane helix</keyword>